<reference evidence="1 2" key="1">
    <citation type="submission" date="2015-09" db="EMBL/GenBank/DDBJ databases">
        <title>Trachymyrmex cornetzi WGS genome.</title>
        <authorList>
            <person name="Nygaard S."/>
            <person name="Hu H."/>
            <person name="Boomsma J."/>
            <person name="Zhang G."/>
        </authorList>
    </citation>
    <scope>NUCLEOTIDE SEQUENCE [LARGE SCALE GENOMIC DNA]</scope>
    <source>
        <strain evidence="1">Tcor2-1</strain>
        <tissue evidence="1">Whole body</tissue>
    </source>
</reference>
<evidence type="ECO:0000313" key="1">
    <source>
        <dbReference type="EMBL" id="KYN09819.1"/>
    </source>
</evidence>
<keyword evidence="2" id="KW-1185">Reference proteome</keyword>
<organism evidence="1 2">
    <name type="scientific">Trachymyrmex cornetzi</name>
    <dbReference type="NCBI Taxonomy" id="471704"/>
    <lineage>
        <taxon>Eukaryota</taxon>
        <taxon>Metazoa</taxon>
        <taxon>Ecdysozoa</taxon>
        <taxon>Arthropoda</taxon>
        <taxon>Hexapoda</taxon>
        <taxon>Insecta</taxon>
        <taxon>Pterygota</taxon>
        <taxon>Neoptera</taxon>
        <taxon>Endopterygota</taxon>
        <taxon>Hymenoptera</taxon>
        <taxon>Apocrita</taxon>
        <taxon>Aculeata</taxon>
        <taxon>Formicoidea</taxon>
        <taxon>Formicidae</taxon>
        <taxon>Myrmicinae</taxon>
        <taxon>Trachymyrmex</taxon>
    </lineage>
</organism>
<dbReference type="AlphaFoldDB" id="A0A151ISL6"/>
<evidence type="ECO:0000313" key="2">
    <source>
        <dbReference type="Proteomes" id="UP000078492"/>
    </source>
</evidence>
<sequence>IMKQNKIDAVNMCIVKRIIKEERNQSGRGGMEVGSVITELDEEMHELMLKKAKSSVGWKKCPVFDHISVKRCFKCWRYYHIAKNCKRDETCHKRIGNHNSIDCMATKKKYVNCMYKNRAYNLKINEEHDVSTQSRVTDL</sequence>
<dbReference type="STRING" id="471704.A0A151ISL6"/>
<proteinExistence type="predicted"/>
<name>A0A151ISL6_9HYME</name>
<dbReference type="Proteomes" id="UP000078492">
    <property type="component" value="Unassembled WGS sequence"/>
</dbReference>
<protein>
    <recommendedName>
        <fullName evidence="3">CCHC-type domain-containing protein</fullName>
    </recommendedName>
</protein>
<gene>
    <name evidence="1" type="ORF">ALC57_18072</name>
</gene>
<accession>A0A151ISL6</accession>
<dbReference type="EMBL" id="KQ981071">
    <property type="protein sequence ID" value="KYN09819.1"/>
    <property type="molecule type" value="Genomic_DNA"/>
</dbReference>
<evidence type="ECO:0008006" key="3">
    <source>
        <dbReference type="Google" id="ProtNLM"/>
    </source>
</evidence>
<feature type="non-terminal residue" evidence="1">
    <location>
        <position position="1"/>
    </location>
</feature>